<dbReference type="Proteomes" id="UP000076486">
    <property type="component" value="Unassembled WGS sequence"/>
</dbReference>
<accession>A0A167IGI6</accession>
<dbReference type="AlphaFoldDB" id="A0A167IGI6"/>
<comment type="caution">
    <text evidence="2">The sequence shown here is derived from an EMBL/GenBank/DDBJ whole genome shotgun (WGS) entry which is preliminary data.</text>
</comment>
<reference evidence="2 3" key="1">
    <citation type="submission" date="2013-07" db="EMBL/GenBank/DDBJ databases">
        <title>Comparative Genomic and Metabolomic Analysis of Twelve Strains of Pseudoalteromonas luteoviolacea.</title>
        <authorList>
            <person name="Vynne N.G."/>
            <person name="Mansson M."/>
            <person name="Gram L."/>
        </authorList>
    </citation>
    <scope>NUCLEOTIDE SEQUENCE [LARGE SCALE GENOMIC DNA]</scope>
    <source>
        <strain evidence="2 3">CPMOR-1</strain>
    </source>
</reference>
<dbReference type="PATRIC" id="fig|1365248.3.peg.4662"/>
<evidence type="ECO:0000313" key="2">
    <source>
        <dbReference type="EMBL" id="KZN59333.1"/>
    </source>
</evidence>
<keyword evidence="1" id="KW-0175">Coiled coil</keyword>
<sequence>MREACWLDDPHCGTEATLAQEQALYDTYQNLLNELISINPDYIHTNAYIINRYGEQLSFAQAQEEMNIKIHAFESGNKKRAEVHVKEVQLQHQQQLAEQLKRQQESEVKNQAQVLKKLKESLAPWRAIENKMHPEESDLQRHTRLQALAEQLQFVSYIDSFQEVYKALRTGVSVDELTQYLVAPEKDQGLYTLLCVVDDLALYQGTERNLAPGSNFSRLLALQYDPQRLNERHSPLPSAAFVLIEKRRIAVKMASDLAFQPVDAEQEILVFRPL</sequence>
<proteinExistence type="predicted"/>
<name>A0A167IGI6_9GAMM</name>
<evidence type="ECO:0000313" key="3">
    <source>
        <dbReference type="Proteomes" id="UP000076486"/>
    </source>
</evidence>
<evidence type="ECO:0000256" key="1">
    <source>
        <dbReference type="SAM" id="Coils"/>
    </source>
</evidence>
<feature type="coiled-coil region" evidence="1">
    <location>
        <begin position="83"/>
        <end position="121"/>
    </location>
</feature>
<gene>
    <name evidence="2" type="ORF">N473_04000</name>
</gene>
<organism evidence="2 3">
    <name type="scientific">Pseudoalteromonas luteoviolacea CPMOR-1</name>
    <dbReference type="NCBI Taxonomy" id="1365248"/>
    <lineage>
        <taxon>Bacteria</taxon>
        <taxon>Pseudomonadati</taxon>
        <taxon>Pseudomonadota</taxon>
        <taxon>Gammaproteobacteria</taxon>
        <taxon>Alteromonadales</taxon>
        <taxon>Pseudoalteromonadaceae</taxon>
        <taxon>Pseudoalteromonas</taxon>
    </lineage>
</organism>
<dbReference type="EMBL" id="AUYC01000062">
    <property type="protein sequence ID" value="KZN59333.1"/>
    <property type="molecule type" value="Genomic_DNA"/>
</dbReference>
<protein>
    <submittedName>
        <fullName evidence="2">Uncharacterized protein</fullName>
    </submittedName>
</protein>